<feature type="binding site" description="axial binding residue" evidence="5">
    <location>
        <position position="473"/>
    </location>
    <ligand>
        <name>heme</name>
        <dbReference type="ChEBI" id="CHEBI:30413"/>
    </ligand>
    <ligandPart>
        <name>Fe</name>
        <dbReference type="ChEBI" id="CHEBI:18248"/>
    </ligandPart>
</feature>
<dbReference type="PRINTS" id="PR00465">
    <property type="entry name" value="EP450IV"/>
</dbReference>
<dbReference type="PRINTS" id="PR00385">
    <property type="entry name" value="P450"/>
</dbReference>
<sequence>MLTPAIPTITLALLLGIVVYRLVFYPILLSPLAKIPSAHWTAPFSRLWILYYRSRQQETPTVHNAHARLGPIVRLAPNEISVNCVDGGIRTIYAGGYEKGDWYINVFNNYGIPPMFSMPEHGPHSRRRRMFSNIYAKSTLQNSAALTTITKTLLKDRLVQRMREMSRSDKPIEFYYLFTAITLDFVSAYVFGLANASRCIEKPDLDRAFFEDYKMRQPYQFWPQEMPILTALLERTGLKWLIVPHKVSSTNNGIEAWILQLCDQAEIVMREADGGKEPAKPEDWPTVYAQLRNALSRDLLKQDLELGADASVQTQRMTKASEMLDHTLAGFDTSSILLTFFAWRLSRPENATWQEKLRKEFAGLTDEFDAKAVDALPMLHAALMETLRLHASIPGNQPRITPAAATLGVSDHAVSGIPAGVRVQSQAWSLHRNPQVFPDPEAWRPERWLESSETQMREMNRWFWAFGSGGRMCVGSNLAMYDMKAIIVAIWSRFETEVVFDEGMTHKGGYVAEPAGKDGRVLELRVTEL</sequence>
<reference evidence="8 9" key="1">
    <citation type="journal article" date="2012" name="PLoS Pathog.">
        <title>Diverse lifestyles and strategies of plant pathogenesis encoded in the genomes of eighteen Dothideomycetes fungi.</title>
        <authorList>
            <person name="Ohm R.A."/>
            <person name="Feau N."/>
            <person name="Henrissat B."/>
            <person name="Schoch C.L."/>
            <person name="Horwitz B.A."/>
            <person name="Barry K.W."/>
            <person name="Condon B.J."/>
            <person name="Copeland A.C."/>
            <person name="Dhillon B."/>
            <person name="Glaser F."/>
            <person name="Hesse C.N."/>
            <person name="Kosti I."/>
            <person name="LaButti K."/>
            <person name="Lindquist E.A."/>
            <person name="Lucas S."/>
            <person name="Salamov A.A."/>
            <person name="Bradshaw R.E."/>
            <person name="Ciuffetti L."/>
            <person name="Hamelin R.C."/>
            <person name="Kema G.H.J."/>
            <person name="Lawrence C."/>
            <person name="Scott J.A."/>
            <person name="Spatafora J.W."/>
            <person name="Turgeon B.G."/>
            <person name="de Wit P.J.G.M."/>
            <person name="Zhong S."/>
            <person name="Goodwin S.B."/>
            <person name="Grigoriev I.V."/>
        </authorList>
    </citation>
    <scope>NUCLEOTIDE SEQUENCE [LARGE SCALE GENOMIC DNA]</scope>
    <source>
        <strain evidence="8 9">UAMH 10762</strain>
    </source>
</reference>
<dbReference type="Proteomes" id="UP000011761">
    <property type="component" value="Unassembled WGS sequence"/>
</dbReference>
<dbReference type="GO" id="GO:0020037">
    <property type="term" value="F:heme binding"/>
    <property type="evidence" value="ECO:0007669"/>
    <property type="project" value="InterPro"/>
</dbReference>
<evidence type="ECO:0000313" key="8">
    <source>
        <dbReference type="EMBL" id="EMC98232.1"/>
    </source>
</evidence>
<keyword evidence="6" id="KW-0503">Monooxygenase</keyword>
<name>M2LUH3_BAUPA</name>
<dbReference type="GO" id="GO:0005506">
    <property type="term" value="F:iron ion binding"/>
    <property type="evidence" value="ECO:0007669"/>
    <property type="project" value="InterPro"/>
</dbReference>
<dbReference type="STRING" id="717646.M2LUH3"/>
<protein>
    <recommendedName>
        <fullName evidence="10">Cytochrome P450 monooxygenase</fullName>
    </recommendedName>
</protein>
<dbReference type="SUPFAM" id="SSF48264">
    <property type="entry name" value="Cytochrome P450"/>
    <property type="match status" value="1"/>
</dbReference>
<gene>
    <name evidence="8" type="ORF">BAUCODRAFT_417228</name>
</gene>
<accession>M2LUH3</accession>
<keyword evidence="7" id="KW-0472">Membrane</keyword>
<feature type="transmembrane region" description="Helical" evidence="7">
    <location>
        <begin position="6"/>
        <end position="28"/>
    </location>
</feature>
<dbReference type="CDD" id="cd11059">
    <property type="entry name" value="CYP_fungal"/>
    <property type="match status" value="1"/>
</dbReference>
<dbReference type="HOGENOM" id="CLU_001570_14_2_1"/>
<dbReference type="Pfam" id="PF00067">
    <property type="entry name" value="p450"/>
    <property type="match status" value="1"/>
</dbReference>
<evidence type="ECO:0000256" key="4">
    <source>
        <dbReference type="ARBA" id="ARBA00023004"/>
    </source>
</evidence>
<comment type="similarity">
    <text evidence="2 6">Belongs to the cytochrome P450 family.</text>
</comment>
<evidence type="ECO:0000256" key="1">
    <source>
        <dbReference type="ARBA" id="ARBA00001971"/>
    </source>
</evidence>
<comment type="cofactor">
    <cofactor evidence="1 5">
        <name>heme</name>
        <dbReference type="ChEBI" id="CHEBI:30413"/>
    </cofactor>
</comment>
<dbReference type="PANTHER" id="PTHR24305:SF166">
    <property type="entry name" value="CYTOCHROME P450 12A4, MITOCHONDRIAL-RELATED"/>
    <property type="match status" value="1"/>
</dbReference>
<dbReference type="EMBL" id="KB445553">
    <property type="protein sequence ID" value="EMC98232.1"/>
    <property type="molecule type" value="Genomic_DNA"/>
</dbReference>
<dbReference type="eggNOG" id="KOG0157">
    <property type="taxonomic scope" value="Eukaryota"/>
</dbReference>
<dbReference type="InterPro" id="IPR002403">
    <property type="entry name" value="Cyt_P450_E_grp-IV"/>
</dbReference>
<feature type="transmembrane region" description="Helical" evidence="7">
    <location>
        <begin position="174"/>
        <end position="194"/>
    </location>
</feature>
<dbReference type="OrthoDB" id="1470350at2759"/>
<proteinExistence type="inferred from homology"/>
<dbReference type="Gene3D" id="1.10.630.10">
    <property type="entry name" value="Cytochrome P450"/>
    <property type="match status" value="1"/>
</dbReference>
<dbReference type="InterPro" id="IPR017972">
    <property type="entry name" value="Cyt_P450_CS"/>
</dbReference>
<dbReference type="InterPro" id="IPR050121">
    <property type="entry name" value="Cytochrome_P450_monoxygenase"/>
</dbReference>
<dbReference type="KEGG" id="bcom:BAUCODRAFT_417228"/>
<keyword evidence="7" id="KW-0812">Transmembrane</keyword>
<keyword evidence="5 6" id="KW-0349">Heme</keyword>
<keyword evidence="6" id="KW-0560">Oxidoreductase</keyword>
<dbReference type="AlphaFoldDB" id="M2LUH3"/>
<evidence type="ECO:0000256" key="3">
    <source>
        <dbReference type="ARBA" id="ARBA00022723"/>
    </source>
</evidence>
<evidence type="ECO:0008006" key="10">
    <source>
        <dbReference type="Google" id="ProtNLM"/>
    </source>
</evidence>
<keyword evidence="4 5" id="KW-0408">Iron</keyword>
<organism evidence="8 9">
    <name type="scientific">Baudoinia panamericana (strain UAMH 10762)</name>
    <name type="common">Angels' share fungus</name>
    <name type="synonym">Baudoinia compniacensis (strain UAMH 10762)</name>
    <dbReference type="NCBI Taxonomy" id="717646"/>
    <lineage>
        <taxon>Eukaryota</taxon>
        <taxon>Fungi</taxon>
        <taxon>Dikarya</taxon>
        <taxon>Ascomycota</taxon>
        <taxon>Pezizomycotina</taxon>
        <taxon>Dothideomycetes</taxon>
        <taxon>Dothideomycetidae</taxon>
        <taxon>Mycosphaerellales</taxon>
        <taxon>Teratosphaeriaceae</taxon>
        <taxon>Baudoinia</taxon>
    </lineage>
</organism>
<dbReference type="PANTHER" id="PTHR24305">
    <property type="entry name" value="CYTOCHROME P450"/>
    <property type="match status" value="1"/>
</dbReference>
<evidence type="ECO:0000256" key="2">
    <source>
        <dbReference type="ARBA" id="ARBA00010617"/>
    </source>
</evidence>
<dbReference type="RefSeq" id="XP_007674958.1">
    <property type="nucleotide sequence ID" value="XM_007676768.1"/>
</dbReference>
<dbReference type="PROSITE" id="PS00086">
    <property type="entry name" value="CYTOCHROME_P450"/>
    <property type="match status" value="1"/>
</dbReference>
<keyword evidence="3 5" id="KW-0479">Metal-binding</keyword>
<evidence type="ECO:0000313" key="9">
    <source>
        <dbReference type="Proteomes" id="UP000011761"/>
    </source>
</evidence>
<dbReference type="InterPro" id="IPR036396">
    <property type="entry name" value="Cyt_P450_sf"/>
</dbReference>
<evidence type="ECO:0000256" key="7">
    <source>
        <dbReference type="SAM" id="Phobius"/>
    </source>
</evidence>
<evidence type="ECO:0000256" key="6">
    <source>
        <dbReference type="RuleBase" id="RU000461"/>
    </source>
</evidence>
<dbReference type="InterPro" id="IPR001128">
    <property type="entry name" value="Cyt_P450"/>
</dbReference>
<keyword evidence="7" id="KW-1133">Transmembrane helix</keyword>
<dbReference type="GeneID" id="19114135"/>
<evidence type="ECO:0000256" key="5">
    <source>
        <dbReference type="PIRSR" id="PIRSR602403-1"/>
    </source>
</evidence>
<keyword evidence="9" id="KW-1185">Reference proteome</keyword>
<dbReference type="OMA" id="PETWQPK"/>
<dbReference type="GO" id="GO:0004497">
    <property type="term" value="F:monooxygenase activity"/>
    <property type="evidence" value="ECO:0007669"/>
    <property type="project" value="UniProtKB-KW"/>
</dbReference>
<dbReference type="GO" id="GO:0016705">
    <property type="term" value="F:oxidoreductase activity, acting on paired donors, with incorporation or reduction of molecular oxygen"/>
    <property type="evidence" value="ECO:0007669"/>
    <property type="project" value="InterPro"/>
</dbReference>